<proteinExistence type="predicted"/>
<evidence type="ECO:0000313" key="3">
    <source>
        <dbReference type="Proteomes" id="UP000717585"/>
    </source>
</evidence>
<organism evidence="2 3">
    <name type="scientific">Carpediemonas membranifera</name>
    <dbReference type="NCBI Taxonomy" id="201153"/>
    <lineage>
        <taxon>Eukaryota</taxon>
        <taxon>Metamonada</taxon>
        <taxon>Carpediemonas-like organisms</taxon>
        <taxon>Carpediemonas</taxon>
    </lineage>
</organism>
<protein>
    <submittedName>
        <fullName evidence="2">Uncharacterized protein</fullName>
    </submittedName>
</protein>
<dbReference type="AlphaFoldDB" id="A0A8J6E3S8"/>
<keyword evidence="3" id="KW-1185">Reference proteome</keyword>
<evidence type="ECO:0000256" key="1">
    <source>
        <dbReference type="SAM" id="MobiDB-lite"/>
    </source>
</evidence>
<accession>A0A8J6E3S8</accession>
<comment type="caution">
    <text evidence="2">The sequence shown here is derived from an EMBL/GenBank/DDBJ whole genome shotgun (WGS) entry which is preliminary data.</text>
</comment>
<sequence>MPIGYGELESRRDHERKPGKRNLQVRFDALVEQEREVLVALASLDIDIGSHAHKLKRTKSVVRDRERSTFSEPILTRRQQPEQTSARPPRSIVSADALGRTPRLPLIPYPRKENPALGRPPMPKKQTPLKPRLNSSIKPKMHTVEPVASFPAMQHKTMRPVPDSWREIIAWTGTMGSGLAPDQPFANVVQRLANGFSVARVLLMVVSGTDLVDDASVFMDGAVARRSNWTALSAVFDKLSFQLSERELKMLQSVEPSDDPEDPLVKLLGEILEAIKGLGE</sequence>
<name>A0A8J6E3S8_9EUKA</name>
<gene>
    <name evidence="2" type="ORF">J8273_5064</name>
</gene>
<evidence type="ECO:0000313" key="2">
    <source>
        <dbReference type="EMBL" id="KAG9393577.1"/>
    </source>
</evidence>
<dbReference type="EMBL" id="JAHDYR010000023">
    <property type="protein sequence ID" value="KAG9393577.1"/>
    <property type="molecule type" value="Genomic_DNA"/>
</dbReference>
<dbReference type="Proteomes" id="UP000717585">
    <property type="component" value="Unassembled WGS sequence"/>
</dbReference>
<feature type="region of interest" description="Disordered" evidence="1">
    <location>
        <begin position="64"/>
        <end position="135"/>
    </location>
</feature>
<reference evidence="2" key="1">
    <citation type="submission" date="2021-05" db="EMBL/GenBank/DDBJ databases">
        <title>A free-living protist that lacks canonical eukaryotic 1 DNA replication and segregation systems.</title>
        <authorList>
            <person name="Salas-Leiva D.E."/>
            <person name="Tromer E.C."/>
            <person name="Curtis B.A."/>
            <person name="Jerlstrom-Hultqvist J."/>
            <person name="Kolisko M."/>
            <person name="Yi Z."/>
            <person name="Salas-Leiva J.S."/>
            <person name="Gallot-Lavallee L."/>
            <person name="Kops G.J.P.L."/>
            <person name="Archibald J.M."/>
            <person name="Simpson A.G.B."/>
            <person name="Roger A.J."/>
        </authorList>
    </citation>
    <scope>NUCLEOTIDE SEQUENCE</scope>
    <source>
        <strain evidence="2">BICM</strain>
    </source>
</reference>
<feature type="compositionally biased region" description="Polar residues" evidence="1">
    <location>
        <begin position="77"/>
        <end position="86"/>
    </location>
</feature>